<dbReference type="InterPro" id="IPR013320">
    <property type="entry name" value="ConA-like_dom_sf"/>
</dbReference>
<proteinExistence type="predicted"/>
<dbReference type="Proteomes" id="UP000190890">
    <property type="component" value="Unassembled WGS sequence"/>
</dbReference>
<evidence type="ECO:0000313" key="1">
    <source>
        <dbReference type="EMBL" id="OOM79323.1"/>
    </source>
</evidence>
<dbReference type="OrthoDB" id="9808724at2"/>
<dbReference type="InterPro" id="IPR009784">
    <property type="entry name" value="DUF1349"/>
</dbReference>
<dbReference type="PANTHER" id="PTHR35332">
    <property type="entry name" value="REGULATION OF ENOLASE PROTEIN 1"/>
    <property type="match status" value="1"/>
</dbReference>
<name>A0A1S8TNG3_9CLOT</name>
<dbReference type="STRING" id="29367.CLPUN_16930"/>
<dbReference type="Gene3D" id="2.60.120.200">
    <property type="match status" value="1"/>
</dbReference>
<dbReference type="PANTHER" id="PTHR35332:SF2">
    <property type="entry name" value="REGULATION OF ENOLASE PROTEIN 1"/>
    <property type="match status" value="1"/>
</dbReference>
<protein>
    <recommendedName>
        <fullName evidence="3">DUF1349 domain-containing protein</fullName>
    </recommendedName>
</protein>
<dbReference type="AlphaFoldDB" id="A0A1S8TNG3"/>
<dbReference type="EMBL" id="LZZM01000105">
    <property type="protein sequence ID" value="OOM79323.1"/>
    <property type="molecule type" value="Genomic_DNA"/>
</dbReference>
<sequence>MNQKDFQNFKWLNESDIKFDEGRIAMYATEKSDFFCNNGEISEEGITPESLCNAPYFYTEVTGDFVMRVKVSHDFKDTYDSSSIMVMRDLNVWAKACFELTDFDTNAVVSVVTNQMSDDANGCNIDGNEVWLQVARTKNSFAFHYSTDGTKFYMMRFFNLPVEETIKVGFLAQAPTGKGGERIYSNFLLEHKTVKNIRMGE</sequence>
<comment type="caution">
    <text evidence="1">The sequence shown here is derived from an EMBL/GenBank/DDBJ whole genome shotgun (WGS) entry which is preliminary data.</text>
</comment>
<dbReference type="RefSeq" id="WP_077846866.1">
    <property type="nucleotide sequence ID" value="NZ_LZZM01000105.1"/>
</dbReference>
<organism evidence="1 2">
    <name type="scientific">Clostridium puniceum</name>
    <dbReference type="NCBI Taxonomy" id="29367"/>
    <lineage>
        <taxon>Bacteria</taxon>
        <taxon>Bacillati</taxon>
        <taxon>Bacillota</taxon>
        <taxon>Clostridia</taxon>
        <taxon>Eubacteriales</taxon>
        <taxon>Clostridiaceae</taxon>
        <taxon>Clostridium</taxon>
    </lineage>
</organism>
<dbReference type="SUPFAM" id="SSF49899">
    <property type="entry name" value="Concanavalin A-like lectins/glucanases"/>
    <property type="match status" value="1"/>
</dbReference>
<dbReference type="Pfam" id="PF07081">
    <property type="entry name" value="DUF1349"/>
    <property type="match status" value="1"/>
</dbReference>
<keyword evidence="2" id="KW-1185">Reference proteome</keyword>
<evidence type="ECO:0000313" key="2">
    <source>
        <dbReference type="Proteomes" id="UP000190890"/>
    </source>
</evidence>
<evidence type="ECO:0008006" key="3">
    <source>
        <dbReference type="Google" id="ProtNLM"/>
    </source>
</evidence>
<gene>
    <name evidence="1" type="ORF">CLPUN_16930</name>
</gene>
<accession>A0A1S8TNG3</accession>
<reference evidence="1 2" key="1">
    <citation type="submission" date="2016-05" db="EMBL/GenBank/DDBJ databases">
        <title>Microbial solvent formation.</title>
        <authorList>
            <person name="Poehlein A."/>
            <person name="Montoya Solano J.D."/>
            <person name="Flitsch S."/>
            <person name="Krabben P."/>
            <person name="Duerre P."/>
            <person name="Daniel R."/>
        </authorList>
    </citation>
    <scope>NUCLEOTIDE SEQUENCE [LARGE SCALE GENOMIC DNA]</scope>
    <source>
        <strain evidence="1 2">DSM 2619</strain>
    </source>
</reference>